<dbReference type="RefSeq" id="WP_077451161.1">
    <property type="nucleotide sequence ID" value="NZ_FUGE01000142.1"/>
</dbReference>
<gene>
    <name evidence="3" type="ORF">A1232T_01416</name>
</gene>
<evidence type="ECO:0000313" key="4">
    <source>
        <dbReference type="Proteomes" id="UP000188357"/>
    </source>
</evidence>
<dbReference type="OrthoDB" id="490569at2"/>
<dbReference type="InterPro" id="IPR018637">
    <property type="entry name" value="DUF2059"/>
</dbReference>
<dbReference type="STRING" id="1945521.A1232T_01416"/>
<evidence type="ECO:0000259" key="2">
    <source>
        <dbReference type="Pfam" id="PF09832"/>
    </source>
</evidence>
<dbReference type="AlphaFoldDB" id="A0A1R4GVP0"/>
<reference evidence="3 4" key="1">
    <citation type="submission" date="2017-02" db="EMBL/GenBank/DDBJ databases">
        <authorList>
            <person name="Peterson S.W."/>
        </authorList>
    </citation>
    <scope>NUCLEOTIDE SEQUENCE [LARGE SCALE GENOMIC DNA]</scope>
    <source>
        <strain evidence="3">Psychrobacter_piechaudii</strain>
    </source>
</reference>
<keyword evidence="4" id="KW-1185">Reference proteome</keyword>
<keyword evidence="1" id="KW-0732">Signal</keyword>
<dbReference type="Proteomes" id="UP000188357">
    <property type="component" value="Unassembled WGS sequence"/>
</dbReference>
<dbReference type="EMBL" id="FUGE01000142">
    <property type="protein sequence ID" value="SJM71892.1"/>
    <property type="molecule type" value="Genomic_DNA"/>
</dbReference>
<accession>A0A1R4GVP0</accession>
<name>A0A1R4GVP0_9GAMM</name>
<evidence type="ECO:0000313" key="3">
    <source>
        <dbReference type="EMBL" id="SJM71892.1"/>
    </source>
</evidence>
<organism evidence="3 4">
    <name type="scientific">Psychrobacter piechaudii</name>
    <dbReference type="NCBI Taxonomy" id="1945521"/>
    <lineage>
        <taxon>Bacteria</taxon>
        <taxon>Pseudomonadati</taxon>
        <taxon>Pseudomonadota</taxon>
        <taxon>Gammaproteobacteria</taxon>
        <taxon>Moraxellales</taxon>
        <taxon>Moraxellaceae</taxon>
        <taxon>Psychrobacter</taxon>
    </lineage>
</organism>
<feature type="domain" description="DUF2059" evidence="2">
    <location>
        <begin position="149"/>
        <end position="195"/>
    </location>
</feature>
<protein>
    <recommendedName>
        <fullName evidence="2">DUF2059 domain-containing protein</fullName>
    </recommendedName>
</protein>
<sequence>MSTSRPFLKFAFKPLLSISAMASLTAALVMPAQAELIINSGAGSSGSAITATTNSQSTASMQAVSQQRPTDASVLKLMQVMHVDEQIETIINSQQAMADILEQQGDKASVDDKKLNKRQREMAQSMQGFLEQYTKILAGGIQSTVTKEEMVEAYKAAAKAHYTQQEVTALIDFYDTPMGQSILEKNPKVTSEFLKASLPDEDEMKQTTKQLEELMPQIKDIFKGIF</sequence>
<evidence type="ECO:0000256" key="1">
    <source>
        <dbReference type="SAM" id="SignalP"/>
    </source>
</evidence>
<feature type="signal peptide" evidence="1">
    <location>
        <begin position="1"/>
        <end position="34"/>
    </location>
</feature>
<proteinExistence type="predicted"/>
<dbReference type="Pfam" id="PF09832">
    <property type="entry name" value="DUF2059"/>
    <property type="match status" value="1"/>
</dbReference>
<feature type="chain" id="PRO_5012300428" description="DUF2059 domain-containing protein" evidence="1">
    <location>
        <begin position="35"/>
        <end position="226"/>
    </location>
</feature>